<dbReference type="EMBL" id="CP078063">
    <property type="protein sequence ID" value="UVE50431.1"/>
    <property type="molecule type" value="Genomic_DNA"/>
</dbReference>
<name>A0ABY5RDJ1_HALLR</name>
<dbReference type="InterPro" id="IPR035587">
    <property type="entry name" value="DUS-like_FMN-bd"/>
</dbReference>
<dbReference type="Proteomes" id="UP001058330">
    <property type="component" value="Chromosome"/>
</dbReference>
<sequence>MFAPRVAVASLSGESDAEWARAAATHVGAAFLGGVAIDEAAQEAAEALVARDRSEFLTDDPIGFLDEQLTEVDAADAPDIFAAVNVRATTADPIGDAAAVCADHDAGLEINAHCRQDELCAVGCGEALLRDTDRLVAYVETAREAGAAVGVKVRAEVDGVSLPNLAAILADAGADWIHVDAMDSEAAVADVVAAAPDLFVIANNGVRDRETVREYLDYGADAVSVGRPSDNPEVLQRVRAATDEWFTEQASRPDSDDEQEATV</sequence>
<evidence type="ECO:0000259" key="1">
    <source>
        <dbReference type="Pfam" id="PF01207"/>
    </source>
</evidence>
<organism evidence="2 3">
    <name type="scientific">Haloferax larsenii</name>
    <dbReference type="NCBI Taxonomy" id="302484"/>
    <lineage>
        <taxon>Archaea</taxon>
        <taxon>Methanobacteriati</taxon>
        <taxon>Methanobacteriota</taxon>
        <taxon>Stenosarchaea group</taxon>
        <taxon>Halobacteria</taxon>
        <taxon>Halobacteriales</taxon>
        <taxon>Haloferacaceae</taxon>
        <taxon>Haloferax</taxon>
    </lineage>
</organism>
<dbReference type="RefSeq" id="WP_258302537.1">
    <property type="nucleotide sequence ID" value="NZ_CP078063.1"/>
</dbReference>
<dbReference type="PANTHER" id="PTHR11082:SF36">
    <property type="entry name" value="DUS-LIKE FMN-BINDING DOMAIN-CONTAINING PROTEIN"/>
    <property type="match status" value="1"/>
</dbReference>
<gene>
    <name evidence="2" type="ORF">KU306_00530</name>
</gene>
<protein>
    <submittedName>
        <fullName evidence="2">tRNA-dihydrouridine synthase</fullName>
    </submittedName>
</protein>
<dbReference type="InterPro" id="IPR013785">
    <property type="entry name" value="Aldolase_TIM"/>
</dbReference>
<reference evidence="2" key="1">
    <citation type="submission" date="2021-07" db="EMBL/GenBank/DDBJ databases">
        <title>Studies on halocins as antimicrobial molecules from haloarchaea.</title>
        <authorList>
            <person name="Kumar S."/>
            <person name="Khare S.K."/>
        </authorList>
    </citation>
    <scope>NUCLEOTIDE SEQUENCE</scope>
    <source>
        <strain evidence="2">NCIM 5678</strain>
    </source>
</reference>
<proteinExistence type="predicted"/>
<dbReference type="SUPFAM" id="SSF51395">
    <property type="entry name" value="FMN-linked oxidoreductases"/>
    <property type="match status" value="1"/>
</dbReference>
<dbReference type="PANTHER" id="PTHR11082">
    <property type="entry name" value="TRNA-DIHYDROURIDINE SYNTHASE"/>
    <property type="match status" value="1"/>
</dbReference>
<dbReference type="GeneID" id="74527331"/>
<dbReference type="Gene3D" id="3.20.20.70">
    <property type="entry name" value="Aldolase class I"/>
    <property type="match status" value="1"/>
</dbReference>
<keyword evidence="3" id="KW-1185">Reference proteome</keyword>
<feature type="domain" description="DUS-like FMN-binding" evidence="1">
    <location>
        <begin position="85"/>
        <end position="243"/>
    </location>
</feature>
<evidence type="ECO:0000313" key="3">
    <source>
        <dbReference type="Proteomes" id="UP001058330"/>
    </source>
</evidence>
<dbReference type="Pfam" id="PF01207">
    <property type="entry name" value="Dus"/>
    <property type="match status" value="1"/>
</dbReference>
<evidence type="ECO:0000313" key="2">
    <source>
        <dbReference type="EMBL" id="UVE50431.1"/>
    </source>
</evidence>
<accession>A0ABY5RDJ1</accession>